<comment type="cofactor">
    <cofactor evidence="1">
        <name>pyridoxal 5'-phosphate</name>
        <dbReference type="ChEBI" id="CHEBI:597326"/>
    </cofactor>
</comment>
<dbReference type="SUPFAM" id="SSF53383">
    <property type="entry name" value="PLP-dependent transferases"/>
    <property type="match status" value="1"/>
</dbReference>
<dbReference type="HOGENOM" id="CLU_017584_0_6_2"/>
<dbReference type="InterPro" id="IPR015422">
    <property type="entry name" value="PyrdxlP-dep_Trfase_small"/>
</dbReference>
<dbReference type="Gene3D" id="3.90.1150.10">
    <property type="entry name" value="Aspartate Aminotransferase, domain 1"/>
    <property type="match status" value="1"/>
</dbReference>
<dbReference type="InterPro" id="IPR004839">
    <property type="entry name" value="Aminotransferase_I/II_large"/>
</dbReference>
<reference evidence="6 7" key="1">
    <citation type="journal article" date="2010" name="Stand. Genomic Sci.">
        <title>Complete genome sequence of Vulcanisaeta distributa type strain (IC-017).</title>
        <authorList>
            <person name="Mavromatis K."/>
            <person name="Sikorski J."/>
            <person name="Pabst E."/>
            <person name="Teshima H."/>
            <person name="Lapidus A."/>
            <person name="Lucas S."/>
            <person name="Nolan M."/>
            <person name="Glavina Del Rio T."/>
            <person name="Cheng J.F."/>
            <person name="Bruce D."/>
            <person name="Goodwin L."/>
            <person name="Pitluck S."/>
            <person name="Liolios K."/>
            <person name="Ivanova N."/>
            <person name="Mikhailova N."/>
            <person name="Pati A."/>
            <person name="Chen A."/>
            <person name="Palaniappan K."/>
            <person name="Land M."/>
            <person name="Hauser L."/>
            <person name="Chang Y.J."/>
            <person name="Jeffries C.D."/>
            <person name="Rohde M."/>
            <person name="Spring S."/>
            <person name="Goker M."/>
            <person name="Wirth R."/>
            <person name="Woyke T."/>
            <person name="Bristow J."/>
            <person name="Eisen J.A."/>
            <person name="Markowitz V."/>
            <person name="Hugenholtz P."/>
            <person name="Klenk H.P."/>
            <person name="Kyrpides N.C."/>
        </authorList>
    </citation>
    <scope>NUCLEOTIDE SEQUENCE [LARGE SCALE GENOMIC DNA]</scope>
    <source>
        <strain evidence="7">DSM 14429 / JCM 11212 / NBRC 100878 / IC-017</strain>
    </source>
</reference>
<feature type="domain" description="Aminotransferase class I/classII large" evidence="5">
    <location>
        <begin position="21"/>
        <end position="353"/>
    </location>
</feature>
<dbReference type="KEGG" id="vdi:Vdis_2342"/>
<evidence type="ECO:0000256" key="2">
    <source>
        <dbReference type="ARBA" id="ARBA00022576"/>
    </source>
</evidence>
<dbReference type="GO" id="GO:0008483">
    <property type="term" value="F:transaminase activity"/>
    <property type="evidence" value="ECO:0007669"/>
    <property type="project" value="UniProtKB-KW"/>
</dbReference>
<dbReference type="InterPro" id="IPR050859">
    <property type="entry name" value="Class-I_PLP-dep_aminotransf"/>
</dbReference>
<dbReference type="EMBL" id="CP002100">
    <property type="protein sequence ID" value="ADN51710.1"/>
    <property type="molecule type" value="Genomic_DNA"/>
</dbReference>
<dbReference type="PANTHER" id="PTHR42790:SF19">
    <property type="entry name" value="KYNURENINE_ALPHA-AMINOADIPATE AMINOTRANSFERASE, MITOCHONDRIAL"/>
    <property type="match status" value="1"/>
</dbReference>
<proteinExistence type="predicted"/>
<gene>
    <name evidence="6" type="ordered locus">Vdis_2342</name>
</gene>
<evidence type="ECO:0000256" key="3">
    <source>
        <dbReference type="ARBA" id="ARBA00022679"/>
    </source>
</evidence>
<reference evidence="7" key="2">
    <citation type="journal article" date="2010" name="Stand. Genomic Sci.">
        <title>Complete genome sequence of Vulcanisaeta distributa type strain (IC-017T).</title>
        <authorList>
            <person name="Mavromatis K."/>
            <person name="Sikorski J."/>
            <person name="Pabst E."/>
            <person name="Teshima H."/>
            <person name="Lapidus A."/>
            <person name="Lucas S."/>
            <person name="Nolan M."/>
            <person name="Glavina Del Rio T."/>
            <person name="Cheng J."/>
            <person name="Bruce D."/>
            <person name="Goodwin L."/>
            <person name="Pitluck S."/>
            <person name="Liolios K."/>
            <person name="Ivanova N."/>
            <person name="Mikhailova N."/>
            <person name="Pati A."/>
            <person name="Chen A."/>
            <person name="Palaniappan K."/>
            <person name="Land M."/>
            <person name="Hauser L."/>
            <person name="Chang Y."/>
            <person name="Jeffries C."/>
            <person name="Rohde M."/>
            <person name="Spring S."/>
            <person name="Goker M."/>
            <person name="Wirth R."/>
            <person name="Woyke T."/>
            <person name="Bristow J."/>
            <person name="Eisen J."/>
            <person name="Markowitz V."/>
            <person name="Hugenholtz P."/>
            <person name="Klenk H."/>
            <person name="Kyrpides N."/>
        </authorList>
    </citation>
    <scope>NUCLEOTIDE SEQUENCE [LARGE SCALE GENOMIC DNA]</scope>
    <source>
        <strain evidence="7">DSM 14429 / JCM 11212 / NBRC 100878 / IC-017</strain>
    </source>
</reference>
<accession>E1QR20</accession>
<dbReference type="GeneID" id="9753297"/>
<dbReference type="OrthoDB" id="372018at2157"/>
<dbReference type="PANTHER" id="PTHR42790">
    <property type="entry name" value="AMINOTRANSFERASE"/>
    <property type="match status" value="1"/>
</dbReference>
<dbReference type="GO" id="GO:1901605">
    <property type="term" value="P:alpha-amino acid metabolic process"/>
    <property type="evidence" value="ECO:0007669"/>
    <property type="project" value="TreeGrafter"/>
</dbReference>
<sequence length="375" mass="42244">MKLYWSPVELASRLARRGVKYNFASGAPDPDLLPFDELRKSFERVYEEYGKAIIAYPGAGGLRELRVELSRYVNRVLGINANWRDVIVTAGAQHAIKLLSQLLMRRRTVVYVEDPTFVETVAPMKFQGAKLIGVPIDNEGMNIHELERLVKIHGPGIVYTVPNCHNPTGVSLSRDRRKHLIEIAREHELTIIEDDPYTSLHSNAEPTLKSMSDDVVYVGTLSKVLGPGLRIGFVITNGALRNNLEKLEQHDFAASTLNQYLVYDLLRRGVADDVVRRARELYPRKLRELIEALDEYLPNALIYRPICGFYAFINTGVNAWELLRRSIRQGVVFVPGGKFFISGAKENTARLSIGSIRIDLIREGVKTLSSVIMAT</sequence>
<dbReference type="Gene3D" id="3.40.640.10">
    <property type="entry name" value="Type I PLP-dependent aspartate aminotransferase-like (Major domain)"/>
    <property type="match status" value="1"/>
</dbReference>
<evidence type="ECO:0000259" key="5">
    <source>
        <dbReference type="Pfam" id="PF00155"/>
    </source>
</evidence>
<dbReference type="RefSeq" id="WP_013337435.1">
    <property type="nucleotide sequence ID" value="NC_014537.1"/>
</dbReference>
<name>E1QR20_VULDI</name>
<evidence type="ECO:0000313" key="7">
    <source>
        <dbReference type="Proteomes" id="UP000006681"/>
    </source>
</evidence>
<keyword evidence="3" id="KW-0808">Transferase</keyword>
<dbReference type="AlphaFoldDB" id="E1QR20"/>
<keyword evidence="7" id="KW-1185">Reference proteome</keyword>
<organism evidence="6 7">
    <name type="scientific">Vulcanisaeta distributa (strain DSM 14429 / JCM 11212 / NBRC 100878 / IC-017)</name>
    <dbReference type="NCBI Taxonomy" id="572478"/>
    <lineage>
        <taxon>Archaea</taxon>
        <taxon>Thermoproteota</taxon>
        <taxon>Thermoprotei</taxon>
        <taxon>Thermoproteales</taxon>
        <taxon>Thermoproteaceae</taxon>
        <taxon>Vulcanisaeta</taxon>
    </lineage>
</organism>
<dbReference type="InterPro" id="IPR015421">
    <property type="entry name" value="PyrdxlP-dep_Trfase_major"/>
</dbReference>
<evidence type="ECO:0000256" key="1">
    <source>
        <dbReference type="ARBA" id="ARBA00001933"/>
    </source>
</evidence>
<keyword evidence="4" id="KW-0663">Pyridoxal phosphate</keyword>
<dbReference type="Proteomes" id="UP000006681">
    <property type="component" value="Chromosome"/>
</dbReference>
<evidence type="ECO:0000313" key="6">
    <source>
        <dbReference type="EMBL" id="ADN51710.1"/>
    </source>
</evidence>
<dbReference type="Pfam" id="PF00155">
    <property type="entry name" value="Aminotran_1_2"/>
    <property type="match status" value="1"/>
</dbReference>
<dbReference type="CDD" id="cd00609">
    <property type="entry name" value="AAT_like"/>
    <property type="match status" value="1"/>
</dbReference>
<dbReference type="eggNOG" id="arCOG00492">
    <property type="taxonomic scope" value="Archaea"/>
</dbReference>
<keyword evidence="2" id="KW-0032">Aminotransferase</keyword>
<dbReference type="InterPro" id="IPR015424">
    <property type="entry name" value="PyrdxlP-dep_Trfase"/>
</dbReference>
<protein>
    <submittedName>
        <fullName evidence="6">Putative transcriptional regulator, GntR family</fullName>
    </submittedName>
</protein>
<evidence type="ECO:0000256" key="4">
    <source>
        <dbReference type="ARBA" id="ARBA00022898"/>
    </source>
</evidence>
<dbReference type="GO" id="GO:0030170">
    <property type="term" value="F:pyridoxal phosphate binding"/>
    <property type="evidence" value="ECO:0007669"/>
    <property type="project" value="InterPro"/>
</dbReference>
<dbReference type="STRING" id="572478.Vdis_2342"/>